<keyword evidence="2 5" id="KW-0732">Signal</keyword>
<gene>
    <name evidence="8" type="primary">LOC112295841</name>
    <name evidence="7" type="ORF">PHYPA_024270</name>
</gene>
<evidence type="ECO:0000256" key="2">
    <source>
        <dbReference type="ARBA" id="ARBA00022729"/>
    </source>
</evidence>
<dbReference type="EMBL" id="ABEU02000019">
    <property type="protein sequence ID" value="PNR34453.1"/>
    <property type="molecule type" value="Genomic_DNA"/>
</dbReference>
<protein>
    <recommendedName>
        <fullName evidence="6">Bifunctional inhibitor/plant lipid transfer protein/seed storage helical domain-containing protein</fullName>
    </recommendedName>
</protein>
<sequence length="160" mass="16428">MMVARICVVVVLVLGLVVAGGRGVSAVEEGECDSAYNYLPGCLTFVQGPDVVPNAVCCGGIEELNSINPGCLCTIILELGDNHNVNVTKAYALPITCRVNVDLLKCPALVLPPGAALPPSIPPGLYSPVPGDLAAAWRIASPRMSVIAAVLAGVLAVLRI</sequence>
<dbReference type="PRINTS" id="PR00382">
    <property type="entry name" value="LIPIDTRNSFER"/>
</dbReference>
<evidence type="ECO:0000256" key="4">
    <source>
        <dbReference type="ARBA" id="ARBA00023180"/>
    </source>
</evidence>
<dbReference type="OrthoDB" id="659547at2759"/>
<dbReference type="PaxDb" id="3218-PP1S172_37V6.1"/>
<dbReference type="Gene3D" id="1.10.110.10">
    <property type="entry name" value="Plant lipid-transfer and hydrophobic proteins"/>
    <property type="match status" value="1"/>
</dbReference>
<dbReference type="InterPro" id="IPR016140">
    <property type="entry name" value="Bifunc_inhib/LTP/seed_store"/>
</dbReference>
<dbReference type="Pfam" id="PF14368">
    <property type="entry name" value="LTP_2"/>
    <property type="match status" value="1"/>
</dbReference>
<dbReference type="GO" id="GO:0008289">
    <property type="term" value="F:lipid binding"/>
    <property type="evidence" value="ECO:0007669"/>
    <property type="project" value="InterPro"/>
</dbReference>
<evidence type="ECO:0000313" key="8">
    <source>
        <dbReference type="EnsemblPlants" id="PAC:32939375.CDS.1"/>
    </source>
</evidence>
<dbReference type="AlphaFoldDB" id="A0A2K1IYV6"/>
<keyword evidence="3" id="KW-1015">Disulfide bond</keyword>
<evidence type="ECO:0000256" key="1">
    <source>
        <dbReference type="ARBA" id="ARBA00009748"/>
    </source>
</evidence>
<reference evidence="7 9" key="1">
    <citation type="journal article" date="2008" name="Science">
        <title>The Physcomitrella genome reveals evolutionary insights into the conquest of land by plants.</title>
        <authorList>
            <person name="Rensing S."/>
            <person name="Lang D."/>
            <person name="Zimmer A."/>
            <person name="Terry A."/>
            <person name="Salamov A."/>
            <person name="Shapiro H."/>
            <person name="Nishiyama T."/>
            <person name="Perroud P.-F."/>
            <person name="Lindquist E."/>
            <person name="Kamisugi Y."/>
            <person name="Tanahashi T."/>
            <person name="Sakakibara K."/>
            <person name="Fujita T."/>
            <person name="Oishi K."/>
            <person name="Shin-I T."/>
            <person name="Kuroki Y."/>
            <person name="Toyoda A."/>
            <person name="Suzuki Y."/>
            <person name="Hashimoto A."/>
            <person name="Yamaguchi K."/>
            <person name="Sugano A."/>
            <person name="Kohara Y."/>
            <person name="Fujiyama A."/>
            <person name="Anterola A."/>
            <person name="Aoki S."/>
            <person name="Ashton N."/>
            <person name="Barbazuk W.B."/>
            <person name="Barker E."/>
            <person name="Bennetzen J."/>
            <person name="Bezanilla M."/>
            <person name="Blankenship R."/>
            <person name="Cho S.H."/>
            <person name="Dutcher S."/>
            <person name="Estelle M."/>
            <person name="Fawcett J.A."/>
            <person name="Gundlach H."/>
            <person name="Hanada K."/>
            <person name="Heyl A."/>
            <person name="Hicks K.A."/>
            <person name="Hugh J."/>
            <person name="Lohr M."/>
            <person name="Mayer K."/>
            <person name="Melkozernov A."/>
            <person name="Murata T."/>
            <person name="Nelson D."/>
            <person name="Pils B."/>
            <person name="Prigge M."/>
            <person name="Reiss B."/>
            <person name="Renner T."/>
            <person name="Rombauts S."/>
            <person name="Rushton P."/>
            <person name="Sanderfoot A."/>
            <person name="Schween G."/>
            <person name="Shiu S.-H."/>
            <person name="Stueber K."/>
            <person name="Theodoulou F.L."/>
            <person name="Tu H."/>
            <person name="Van de Peer Y."/>
            <person name="Verrier P.J."/>
            <person name="Waters E."/>
            <person name="Wood A."/>
            <person name="Yang L."/>
            <person name="Cove D."/>
            <person name="Cuming A."/>
            <person name="Hasebe M."/>
            <person name="Lucas S."/>
            <person name="Mishler D.B."/>
            <person name="Reski R."/>
            <person name="Grigoriev I."/>
            <person name="Quatrano R.S."/>
            <person name="Boore J.L."/>
        </authorList>
    </citation>
    <scope>NUCLEOTIDE SEQUENCE [LARGE SCALE GENOMIC DNA]</scope>
    <source>
        <strain evidence="8 9">cv. Gransden 2004</strain>
    </source>
</reference>
<evidence type="ECO:0000313" key="7">
    <source>
        <dbReference type="EMBL" id="PNR34453.1"/>
    </source>
</evidence>
<dbReference type="Proteomes" id="UP000006727">
    <property type="component" value="Chromosome 19"/>
</dbReference>
<evidence type="ECO:0000313" key="9">
    <source>
        <dbReference type="Proteomes" id="UP000006727"/>
    </source>
</evidence>
<evidence type="ECO:0000256" key="5">
    <source>
        <dbReference type="SAM" id="SignalP"/>
    </source>
</evidence>
<dbReference type="RefSeq" id="XP_024403608.1">
    <property type="nucleotide sequence ID" value="XM_024547840.2"/>
</dbReference>
<evidence type="ECO:0000256" key="3">
    <source>
        <dbReference type="ARBA" id="ARBA00023157"/>
    </source>
</evidence>
<evidence type="ECO:0000259" key="6">
    <source>
        <dbReference type="Pfam" id="PF14368"/>
    </source>
</evidence>
<dbReference type="InterPro" id="IPR043325">
    <property type="entry name" value="LTSS"/>
</dbReference>
<dbReference type="InterPro" id="IPR036312">
    <property type="entry name" value="Bifun_inhib/LTP/seed_sf"/>
</dbReference>
<feature type="domain" description="Bifunctional inhibitor/plant lipid transfer protein/seed storage helical" evidence="6">
    <location>
        <begin position="25"/>
        <end position="106"/>
    </location>
</feature>
<feature type="signal peptide" evidence="5">
    <location>
        <begin position="1"/>
        <end position="26"/>
    </location>
</feature>
<reference evidence="8" key="3">
    <citation type="submission" date="2020-12" db="UniProtKB">
        <authorList>
            <consortium name="EnsemblPlants"/>
        </authorList>
    </citation>
    <scope>IDENTIFICATION</scope>
</reference>
<dbReference type="GeneID" id="112295841"/>
<dbReference type="InterPro" id="IPR000528">
    <property type="entry name" value="Plant_nsLTP"/>
</dbReference>
<reference evidence="7 9" key="2">
    <citation type="journal article" date="2018" name="Plant J.">
        <title>The Physcomitrella patens chromosome-scale assembly reveals moss genome structure and evolution.</title>
        <authorList>
            <person name="Lang D."/>
            <person name="Ullrich K.K."/>
            <person name="Murat F."/>
            <person name="Fuchs J."/>
            <person name="Jenkins J."/>
            <person name="Haas F.B."/>
            <person name="Piednoel M."/>
            <person name="Gundlach H."/>
            <person name="Van Bel M."/>
            <person name="Meyberg R."/>
            <person name="Vives C."/>
            <person name="Morata J."/>
            <person name="Symeonidi A."/>
            <person name="Hiss M."/>
            <person name="Muchero W."/>
            <person name="Kamisugi Y."/>
            <person name="Saleh O."/>
            <person name="Blanc G."/>
            <person name="Decker E.L."/>
            <person name="van Gessel N."/>
            <person name="Grimwood J."/>
            <person name="Hayes R.D."/>
            <person name="Graham S.W."/>
            <person name="Gunter L.E."/>
            <person name="McDaniel S.F."/>
            <person name="Hoernstein S.N.W."/>
            <person name="Larsson A."/>
            <person name="Li F.W."/>
            <person name="Perroud P.F."/>
            <person name="Phillips J."/>
            <person name="Ranjan P."/>
            <person name="Rokshar D.S."/>
            <person name="Rothfels C.J."/>
            <person name="Schneider L."/>
            <person name="Shu S."/>
            <person name="Stevenson D.W."/>
            <person name="Thummler F."/>
            <person name="Tillich M."/>
            <person name="Villarreal Aguilar J.C."/>
            <person name="Widiez T."/>
            <person name="Wong G.K."/>
            <person name="Wymore A."/>
            <person name="Zhang Y."/>
            <person name="Zimmer A.D."/>
            <person name="Quatrano R.S."/>
            <person name="Mayer K.F.X."/>
            <person name="Goodstein D."/>
            <person name="Casacuberta J.M."/>
            <person name="Vandepoele K."/>
            <person name="Reski R."/>
            <person name="Cuming A.C."/>
            <person name="Tuskan G.A."/>
            <person name="Maumus F."/>
            <person name="Salse J."/>
            <person name="Schmutz J."/>
            <person name="Rensing S.A."/>
        </authorList>
    </citation>
    <scope>NUCLEOTIDE SEQUENCE [LARGE SCALE GENOMIC DNA]</scope>
    <source>
        <strain evidence="8 9">cv. Gransden 2004</strain>
    </source>
</reference>
<dbReference type="GO" id="GO:0006869">
    <property type="term" value="P:lipid transport"/>
    <property type="evidence" value="ECO:0007669"/>
    <property type="project" value="InterPro"/>
</dbReference>
<dbReference type="Gramene" id="Pp3c19_17730V3.1">
    <property type="protein sequence ID" value="PAC:32939375.CDS.1"/>
    <property type="gene ID" value="Pp3c19_17730"/>
</dbReference>
<dbReference type="SUPFAM" id="SSF47699">
    <property type="entry name" value="Bifunctional inhibitor/lipid-transfer protein/seed storage 2S albumin"/>
    <property type="match status" value="1"/>
</dbReference>
<feature type="chain" id="PRO_5044576281" description="Bifunctional inhibitor/plant lipid transfer protein/seed storage helical domain-containing protein" evidence="5">
    <location>
        <begin position="27"/>
        <end position="160"/>
    </location>
</feature>
<name>A0A2K1IYV6_PHYPA</name>
<accession>A0A2K1IYV6</accession>
<comment type="similarity">
    <text evidence="1">Belongs to the plant LTP family.</text>
</comment>
<dbReference type="EnsemblPlants" id="Pp3c19_17730V3.1">
    <property type="protein sequence ID" value="PAC:32939375.CDS.1"/>
    <property type="gene ID" value="Pp3c19_17730"/>
</dbReference>
<dbReference type="CDD" id="cd00010">
    <property type="entry name" value="AAI_LTSS"/>
    <property type="match status" value="1"/>
</dbReference>
<organism evidence="7">
    <name type="scientific">Physcomitrium patens</name>
    <name type="common">Spreading-leaved earth moss</name>
    <name type="synonym">Physcomitrella patens</name>
    <dbReference type="NCBI Taxonomy" id="3218"/>
    <lineage>
        <taxon>Eukaryota</taxon>
        <taxon>Viridiplantae</taxon>
        <taxon>Streptophyta</taxon>
        <taxon>Embryophyta</taxon>
        <taxon>Bryophyta</taxon>
        <taxon>Bryophytina</taxon>
        <taxon>Bryopsida</taxon>
        <taxon>Funariidae</taxon>
        <taxon>Funariales</taxon>
        <taxon>Funariaceae</taxon>
        <taxon>Physcomitrium</taxon>
    </lineage>
</organism>
<dbReference type="STRING" id="3218.A0A2K1IYV6"/>
<keyword evidence="9" id="KW-1185">Reference proteome</keyword>
<dbReference type="PANTHER" id="PTHR33044">
    <property type="entry name" value="BIFUNCTIONAL INHIBITOR/LIPID-TRANSFER PROTEIN/SEED STORAGE 2S ALBUMIN SUPERFAMILY PROTEIN-RELATED"/>
    <property type="match status" value="1"/>
</dbReference>
<keyword evidence="4" id="KW-0325">Glycoprotein</keyword>
<proteinExistence type="inferred from homology"/>
<dbReference type="EnsemblPlants" id="Pp3c19_17730V3.2">
    <property type="protein sequence ID" value="PAC:32939376.CDS.1"/>
    <property type="gene ID" value="Pp3c19_17730"/>
</dbReference>
<dbReference type="Gramene" id="Pp3c19_17730V3.2">
    <property type="protein sequence ID" value="PAC:32939376.CDS.1"/>
    <property type="gene ID" value="Pp3c19_17730"/>
</dbReference>